<name>A0ACB9VR65_CHAAC</name>
<proteinExistence type="predicted"/>
<dbReference type="EMBL" id="CM043808">
    <property type="protein sequence ID" value="KAI4802305.1"/>
    <property type="molecule type" value="Genomic_DNA"/>
</dbReference>
<evidence type="ECO:0000313" key="1">
    <source>
        <dbReference type="EMBL" id="KAI4802305.1"/>
    </source>
</evidence>
<gene>
    <name evidence="1" type="ORF">KUCAC02_020153</name>
</gene>
<comment type="caution">
    <text evidence="1">The sequence shown here is derived from an EMBL/GenBank/DDBJ whole genome shotgun (WGS) entry which is preliminary data.</text>
</comment>
<keyword evidence="2" id="KW-1185">Reference proteome</keyword>
<dbReference type="Proteomes" id="UP001057452">
    <property type="component" value="Chromosome 24"/>
</dbReference>
<organism evidence="1 2">
    <name type="scientific">Chaenocephalus aceratus</name>
    <name type="common">Blackfin icefish</name>
    <name type="synonym">Chaenichthys aceratus</name>
    <dbReference type="NCBI Taxonomy" id="36190"/>
    <lineage>
        <taxon>Eukaryota</taxon>
        <taxon>Metazoa</taxon>
        <taxon>Chordata</taxon>
        <taxon>Craniata</taxon>
        <taxon>Vertebrata</taxon>
        <taxon>Euteleostomi</taxon>
        <taxon>Actinopterygii</taxon>
        <taxon>Neopterygii</taxon>
        <taxon>Teleostei</taxon>
        <taxon>Neoteleostei</taxon>
        <taxon>Acanthomorphata</taxon>
        <taxon>Eupercaria</taxon>
        <taxon>Perciformes</taxon>
        <taxon>Notothenioidei</taxon>
        <taxon>Channichthyidae</taxon>
        <taxon>Chaenocephalus</taxon>
    </lineage>
</organism>
<evidence type="ECO:0000313" key="2">
    <source>
        <dbReference type="Proteomes" id="UP001057452"/>
    </source>
</evidence>
<protein>
    <submittedName>
        <fullName evidence="1">Uncharacterized protein</fullName>
    </submittedName>
</protein>
<sequence length="301" mass="33858">MNWILFTEVYQEVVQKRDAFIRGEDIFPVAESQKRGSRRKTCTVKNVKETVQKTNQGKAMVTAMGEQLKRFLQAERTSKPSEEVTSESPQHTVTSIDLFEPIKKQPFIRKCYFVTSEEEEDEEEEDTCILPQKEPACQQQPQKVWVELDQETLEALKEMPRLVATMKTALDNISGSSSSGSCSSSGHGDSQQTGRNTGSNDLMFLGNSSVQVSTRLFHRLGKRRMSLFAQELATLIFGKETPAKSTLTGKGKTAETLDPEKVNAIIDTVREKFPGTEVSAIRALLRRKCNNERYTSNVTPH</sequence>
<reference evidence="1" key="1">
    <citation type="submission" date="2022-05" db="EMBL/GenBank/DDBJ databases">
        <title>Chromosome-level genome of Chaenocephalus aceratus.</title>
        <authorList>
            <person name="Park H."/>
        </authorList>
    </citation>
    <scope>NUCLEOTIDE SEQUENCE</scope>
    <source>
        <strain evidence="1">KU_202001</strain>
    </source>
</reference>
<accession>A0ACB9VR65</accession>